<dbReference type="Pfam" id="PF00571">
    <property type="entry name" value="CBS"/>
    <property type="match status" value="2"/>
</dbReference>
<evidence type="ECO:0000256" key="7">
    <source>
        <dbReference type="PROSITE-ProRule" id="PRU00703"/>
    </source>
</evidence>
<feature type="site" description="Catalytically relevant" evidence="6">
    <location>
        <position position="106"/>
    </location>
</feature>
<dbReference type="InterPro" id="IPR001347">
    <property type="entry name" value="SIS_dom"/>
</dbReference>
<dbReference type="GO" id="GO:1901135">
    <property type="term" value="P:carbohydrate derivative metabolic process"/>
    <property type="evidence" value="ECO:0007669"/>
    <property type="project" value="InterPro"/>
</dbReference>
<organism evidence="10 11">
    <name type="scientific">Nonlabens marinus S1-08</name>
    <dbReference type="NCBI Taxonomy" id="1454201"/>
    <lineage>
        <taxon>Bacteria</taxon>
        <taxon>Pseudomonadati</taxon>
        <taxon>Bacteroidota</taxon>
        <taxon>Flavobacteriia</taxon>
        <taxon>Flavobacteriales</taxon>
        <taxon>Flavobacteriaceae</taxon>
        <taxon>Nonlabens</taxon>
    </lineage>
</organism>
<dbReference type="InterPro" id="IPR046348">
    <property type="entry name" value="SIS_dom_sf"/>
</dbReference>
<proteinExistence type="inferred from homology"/>
<dbReference type="OrthoDB" id="9762536at2"/>
<evidence type="ECO:0000256" key="6">
    <source>
        <dbReference type="PIRSR" id="PIRSR004692-3"/>
    </source>
</evidence>
<dbReference type="PANTHER" id="PTHR42745:SF1">
    <property type="entry name" value="ARABINOSE 5-PHOSPHATE ISOMERASE KDSD"/>
    <property type="match status" value="1"/>
</dbReference>
<dbReference type="FunFam" id="3.40.50.10490:FF:000011">
    <property type="entry name" value="Arabinose 5-phosphate isomerase"/>
    <property type="match status" value="1"/>
</dbReference>
<dbReference type="PROSITE" id="PS51464">
    <property type="entry name" value="SIS"/>
    <property type="match status" value="1"/>
</dbReference>
<dbReference type="InterPro" id="IPR050986">
    <property type="entry name" value="GutQ/KpsF_isomerases"/>
</dbReference>
<evidence type="ECO:0000313" key="11">
    <source>
        <dbReference type="Proteomes" id="UP000031760"/>
    </source>
</evidence>
<evidence type="ECO:0000256" key="4">
    <source>
        <dbReference type="PIRNR" id="PIRNR004692"/>
    </source>
</evidence>
<dbReference type="Gene3D" id="3.40.50.10490">
    <property type="entry name" value="Glucose-6-phosphate isomerase like protein, domain 1"/>
    <property type="match status" value="1"/>
</dbReference>
<dbReference type="CDD" id="cd04604">
    <property type="entry name" value="CBS_pair_SIS_assoc"/>
    <property type="match status" value="1"/>
</dbReference>
<feature type="site" description="Catalytically relevant" evidence="6">
    <location>
        <position position="54"/>
    </location>
</feature>
<evidence type="ECO:0000256" key="1">
    <source>
        <dbReference type="ARBA" id="ARBA00008165"/>
    </source>
</evidence>
<evidence type="ECO:0000313" key="10">
    <source>
        <dbReference type="EMBL" id="BAO55775.1"/>
    </source>
</evidence>
<evidence type="ECO:0000256" key="5">
    <source>
        <dbReference type="PIRSR" id="PIRSR004692-2"/>
    </source>
</evidence>
<feature type="site" description="Catalytically relevant" evidence="6">
    <location>
        <position position="147"/>
    </location>
</feature>
<dbReference type="NCBIfam" id="TIGR00393">
    <property type="entry name" value="kpsF"/>
    <property type="match status" value="1"/>
</dbReference>
<keyword evidence="5" id="KW-0862">Zinc</keyword>
<dbReference type="KEGG" id="nmf:NMS_1766"/>
<protein>
    <submittedName>
        <fullName evidence="10">Arabinose 5-phosphate isomerase</fullName>
    </submittedName>
</protein>
<dbReference type="Proteomes" id="UP000031760">
    <property type="component" value="Chromosome"/>
</dbReference>
<dbReference type="RefSeq" id="WP_041497600.1">
    <property type="nucleotide sequence ID" value="NZ_AP014548.1"/>
</dbReference>
<name>W8VRR8_9FLAO</name>
<keyword evidence="5" id="KW-0479">Metal-binding</keyword>
<dbReference type="Pfam" id="PF01380">
    <property type="entry name" value="SIS"/>
    <property type="match status" value="1"/>
</dbReference>
<dbReference type="HOGENOM" id="CLU_040681_13_1_10"/>
<gene>
    <name evidence="10" type="ORF">NMS_1766</name>
</gene>
<reference evidence="10 11" key="1">
    <citation type="journal article" date="2014" name="Proc. Natl. Acad. Sci. U.S.A.">
        <title>Functional characterization of flavobacteria rhodopsins reveals a unique class of light-driven chloride pump in bacteria.</title>
        <authorList>
            <person name="Yoshizawa S."/>
            <person name="Kumagai Y."/>
            <person name="Kim H."/>
            <person name="Ogura Y."/>
            <person name="Hayashi T."/>
            <person name="Iwasaki W."/>
            <person name="DeLong E.F."/>
            <person name="Kogure K."/>
        </authorList>
    </citation>
    <scope>NUCLEOTIDE SEQUENCE [LARGE SCALE GENOMIC DNA]</scope>
    <source>
        <strain evidence="10 11">S1-08</strain>
    </source>
</reference>
<dbReference type="CDD" id="cd05014">
    <property type="entry name" value="SIS_Kpsf"/>
    <property type="match status" value="1"/>
</dbReference>
<feature type="domain" description="CBS" evidence="8">
    <location>
        <begin position="270"/>
        <end position="322"/>
    </location>
</feature>
<dbReference type="Gene3D" id="3.10.580.10">
    <property type="entry name" value="CBS-domain"/>
    <property type="match status" value="1"/>
</dbReference>
<dbReference type="InterPro" id="IPR000644">
    <property type="entry name" value="CBS_dom"/>
</dbReference>
<evidence type="ECO:0000256" key="2">
    <source>
        <dbReference type="ARBA" id="ARBA00022737"/>
    </source>
</evidence>
<evidence type="ECO:0000256" key="3">
    <source>
        <dbReference type="ARBA" id="ARBA00023122"/>
    </source>
</evidence>
<keyword evidence="3 7" id="KW-0129">CBS domain</keyword>
<dbReference type="GO" id="GO:0005975">
    <property type="term" value="P:carbohydrate metabolic process"/>
    <property type="evidence" value="ECO:0007669"/>
    <property type="project" value="InterPro"/>
</dbReference>
<keyword evidence="11" id="KW-1185">Reference proteome</keyword>
<dbReference type="AlphaFoldDB" id="W8VRR8"/>
<feature type="site" description="Catalytically relevant" evidence="6">
    <location>
        <position position="188"/>
    </location>
</feature>
<dbReference type="GO" id="GO:0097367">
    <property type="term" value="F:carbohydrate derivative binding"/>
    <property type="evidence" value="ECO:0007669"/>
    <property type="project" value="InterPro"/>
</dbReference>
<feature type="binding site" evidence="5">
    <location>
        <position position="77"/>
    </location>
    <ligand>
        <name>Zn(2+)</name>
        <dbReference type="ChEBI" id="CHEBI:29105"/>
    </ligand>
</feature>
<feature type="domain" description="SIS" evidence="9">
    <location>
        <begin position="36"/>
        <end position="179"/>
    </location>
</feature>
<evidence type="ECO:0000259" key="8">
    <source>
        <dbReference type="PROSITE" id="PS51371"/>
    </source>
</evidence>
<keyword evidence="2" id="KW-0677">Repeat</keyword>
<evidence type="ECO:0000259" key="9">
    <source>
        <dbReference type="PROSITE" id="PS51464"/>
    </source>
</evidence>
<dbReference type="InterPro" id="IPR046342">
    <property type="entry name" value="CBS_dom_sf"/>
</dbReference>
<dbReference type="InterPro" id="IPR035474">
    <property type="entry name" value="SIS_Kpsf"/>
</dbReference>
<accession>W8VRR8</accession>
<sequence length="322" mass="34996">MSTADQILEVAKRTIRIEANAVKELENVVDSAFAKAVLHIHQSQGRVIVTGIGKSAIIAQKIVATMNSTGTPAIFMHAADAIHGDLGIVQKNDVVVCISKSGNTPEIKVLVPLIKNFSNKLIAITSNRDSFLGTEADYVLLAPIQEEACPNGLAPTTSTTVQLVIGDALAVSLLELKGFTDQDFARYHPGGALGKKLYLRVRDLSDQRSKPEVALQTSMREVIVNISENMLGMTVVVEDKKVKGIITDGDLRRMLTSGKDIDSLVAQDIMSKNPKTIPTDWMAIQARELMEEKHISQLIAVDEQDNYAGVVHIHDVIREGIV</sequence>
<dbReference type="GO" id="GO:0046872">
    <property type="term" value="F:metal ion binding"/>
    <property type="evidence" value="ECO:0007669"/>
    <property type="project" value="UniProtKB-KW"/>
</dbReference>
<dbReference type="InterPro" id="IPR004800">
    <property type="entry name" value="KdsD/KpsF-type"/>
</dbReference>
<dbReference type="GO" id="GO:0019146">
    <property type="term" value="F:arabinose-5-phosphate isomerase activity"/>
    <property type="evidence" value="ECO:0007669"/>
    <property type="project" value="UniProtKB-ARBA"/>
</dbReference>
<keyword evidence="10" id="KW-0413">Isomerase</keyword>
<dbReference type="STRING" id="1454201.NMS_1766"/>
<dbReference type="SUPFAM" id="SSF53697">
    <property type="entry name" value="SIS domain"/>
    <property type="match status" value="1"/>
</dbReference>
<dbReference type="PANTHER" id="PTHR42745">
    <property type="match status" value="1"/>
</dbReference>
<dbReference type="PIRSF" id="PIRSF004692">
    <property type="entry name" value="KdsD_KpsF"/>
    <property type="match status" value="1"/>
</dbReference>
<dbReference type="EMBL" id="AP014548">
    <property type="protein sequence ID" value="BAO55775.1"/>
    <property type="molecule type" value="Genomic_DNA"/>
</dbReference>
<comment type="similarity">
    <text evidence="1 4">Belongs to the SIS family. GutQ/KpsF subfamily.</text>
</comment>
<dbReference type="PROSITE" id="PS51371">
    <property type="entry name" value="CBS"/>
    <property type="match status" value="1"/>
</dbReference>